<sequence length="349" mass="37785">MDETMSDVTRSARLAVMLMAQASEQLARRIAEAQRAAAQDTNERATALREQLNLAQDAARASYEPLTDPARFAGTSAETAVSAWSTAAAWSEVDPQAAAAQASLRQQILDRWDVDPQILRDATLVDARTAAEPARDAAAETERLTEVMDPEWREHASVEELEARWHEAQNHPERPGAAETLAVLDRELHDRFGLDVEMLRRSEQDMGEALWHAAGDHAAAEADRAAETSEQTSAAGWENEAHAERNREATAGDDAGQEVEDSVDAREAEDKASAGSAAAAETETDHGQARADAAAMERAGVPARSQQVRLSTAKGFGASTEEGVKHPARPKGRKSSQRKSADRTHDRGR</sequence>
<feature type="compositionally biased region" description="Basic and acidic residues" evidence="2">
    <location>
        <begin position="263"/>
        <end position="272"/>
    </location>
</feature>
<name>A0A650GEV5_9MICO</name>
<dbReference type="AlphaFoldDB" id="A0A650GEV5"/>
<feature type="compositionally biased region" description="Basic and acidic residues" evidence="2">
    <location>
        <begin position="339"/>
        <end position="349"/>
    </location>
</feature>
<organism evidence="3 4">
    <name type="scientific">Janibacter melonis</name>
    <dbReference type="NCBI Taxonomy" id="262209"/>
    <lineage>
        <taxon>Bacteria</taxon>
        <taxon>Bacillati</taxon>
        <taxon>Actinomycetota</taxon>
        <taxon>Actinomycetes</taxon>
        <taxon>Micrococcales</taxon>
        <taxon>Intrasporangiaceae</taxon>
        <taxon>Janibacter</taxon>
    </lineage>
</organism>
<reference evidence="3 4" key="1">
    <citation type="submission" date="2019-11" db="EMBL/GenBank/DDBJ databases">
        <title>Complete Genome Sequence of Janibacter melonis M714.</title>
        <authorList>
            <person name="Zhao Q."/>
        </authorList>
    </citation>
    <scope>NUCLEOTIDE SEQUENCE [LARGE SCALE GENOMIC DNA]</scope>
    <source>
        <strain evidence="3 4">M714</strain>
        <plasmid evidence="3 4">unnamed</plasmid>
    </source>
</reference>
<feature type="compositionally biased region" description="Low complexity" evidence="2">
    <location>
        <begin position="290"/>
        <end position="299"/>
    </location>
</feature>
<protein>
    <recommendedName>
        <fullName evidence="5">Colicin import membrane protein</fullName>
    </recommendedName>
</protein>
<geneLocation type="plasmid" evidence="3">
    <name>unnamed</name>
</geneLocation>
<evidence type="ECO:0000256" key="1">
    <source>
        <dbReference type="SAM" id="Coils"/>
    </source>
</evidence>
<feature type="coiled-coil region" evidence="1">
    <location>
        <begin position="23"/>
        <end position="58"/>
    </location>
</feature>
<gene>
    <name evidence="3" type="ORF">EEW87_17480</name>
</gene>
<accession>A0A650GEV5</accession>
<dbReference type="GeneID" id="59163522"/>
<feature type="compositionally biased region" description="Basic and acidic residues" evidence="2">
    <location>
        <begin position="214"/>
        <end position="227"/>
    </location>
</feature>
<proteinExistence type="predicted"/>
<dbReference type="EMBL" id="CP046475">
    <property type="protein sequence ID" value="QGX08796.1"/>
    <property type="molecule type" value="Genomic_DNA"/>
</dbReference>
<keyword evidence="3" id="KW-0614">Plasmid</keyword>
<keyword evidence="1" id="KW-0175">Coiled coil</keyword>
<feature type="compositionally biased region" description="Basic and acidic residues" evidence="2">
    <location>
        <begin position="239"/>
        <end position="250"/>
    </location>
</feature>
<evidence type="ECO:0000313" key="4">
    <source>
        <dbReference type="Proteomes" id="UP000271708"/>
    </source>
</evidence>
<feature type="region of interest" description="Disordered" evidence="2">
    <location>
        <begin position="214"/>
        <end position="349"/>
    </location>
</feature>
<dbReference type="Proteomes" id="UP000271708">
    <property type="component" value="Plasmid unnamed"/>
</dbReference>
<evidence type="ECO:0000256" key="2">
    <source>
        <dbReference type="SAM" id="MobiDB-lite"/>
    </source>
</evidence>
<dbReference type="RefSeq" id="WP_148041633.1">
    <property type="nucleotide sequence ID" value="NZ_CP046475.1"/>
</dbReference>
<evidence type="ECO:0008006" key="5">
    <source>
        <dbReference type="Google" id="ProtNLM"/>
    </source>
</evidence>
<feature type="compositionally biased region" description="Basic residues" evidence="2">
    <location>
        <begin position="326"/>
        <end position="337"/>
    </location>
</feature>
<evidence type="ECO:0000313" key="3">
    <source>
        <dbReference type="EMBL" id="QGX08796.1"/>
    </source>
</evidence>
<dbReference type="KEGG" id="jme:EEW87_17480"/>